<dbReference type="Proteomes" id="UP001175353">
    <property type="component" value="Unassembled WGS sequence"/>
</dbReference>
<sequence>MAGVQQEQQKRKWEGDGQALGQASRRRHQSELADARSPTDGAGGPLRSPFSAGGFNALSPMYSQAAALFGPDPHPQSSHQRAFIGDDCDPTIDPDAEGLSDASQYSPRPQAGAPYFHDPPPVAFQVATLPRDHTDVTGPAFGDIPPLNATQMLQVQLGELPAEYTTAGHGMPLPARRRRQQTGGGHTQPVLDISPGQPSASTSSLPAPMFVAYGSQSGFTCFEDECLFTVPPFYTAQELAYVDNFVEVERIADRRPSYHAEGHAQSKAAREFQDLESMPAVRSPTMPLISAPSSPTATSASTTPAGIVTFSPGDPNPSTEPLSQSDTNDPTLLELASHFPIDMRKGFIDGVEVWYYYCFVDDCERADAEDAFDDESELR</sequence>
<feature type="compositionally biased region" description="Low complexity" evidence="1">
    <location>
        <begin position="290"/>
        <end position="305"/>
    </location>
</feature>
<evidence type="ECO:0000313" key="4">
    <source>
        <dbReference type="Proteomes" id="UP001175353"/>
    </source>
</evidence>
<evidence type="ECO:0000313" key="3">
    <source>
        <dbReference type="EMBL" id="KAK0980772.1"/>
    </source>
</evidence>
<name>A0AAN6KFZ1_9PEZI</name>
<feature type="region of interest" description="Disordered" evidence="1">
    <location>
        <begin position="166"/>
        <end position="202"/>
    </location>
</feature>
<dbReference type="AlphaFoldDB" id="A0AAN6KFZ1"/>
<accession>A0AAN6KFZ1</accession>
<organism evidence="3 4">
    <name type="scientific">Friedmanniomyces endolithicus</name>
    <dbReference type="NCBI Taxonomy" id="329885"/>
    <lineage>
        <taxon>Eukaryota</taxon>
        <taxon>Fungi</taxon>
        <taxon>Dikarya</taxon>
        <taxon>Ascomycota</taxon>
        <taxon>Pezizomycotina</taxon>
        <taxon>Dothideomycetes</taxon>
        <taxon>Dothideomycetidae</taxon>
        <taxon>Mycosphaerellales</taxon>
        <taxon>Teratosphaeriaceae</taxon>
        <taxon>Friedmanniomyces</taxon>
    </lineage>
</organism>
<dbReference type="Proteomes" id="UP001168146">
    <property type="component" value="Unassembled WGS sequence"/>
</dbReference>
<evidence type="ECO:0000313" key="2">
    <source>
        <dbReference type="EMBL" id="KAK0325783.1"/>
    </source>
</evidence>
<gene>
    <name evidence="2" type="ORF">LTR82_003320</name>
    <name evidence="3" type="ORF">LTR91_012164</name>
</gene>
<reference evidence="2" key="1">
    <citation type="submission" date="2021-12" db="EMBL/GenBank/DDBJ databases">
        <title>Black yeast isolated from Biological Soil Crust.</title>
        <authorList>
            <person name="Kurbessoian T."/>
        </authorList>
    </citation>
    <scope>NUCLEOTIDE SEQUENCE</scope>
    <source>
        <strain evidence="2">CCFEE 5208</strain>
    </source>
</reference>
<protein>
    <submittedName>
        <fullName evidence="3">Uncharacterized protein</fullName>
    </submittedName>
</protein>
<feature type="region of interest" description="Disordered" evidence="1">
    <location>
        <begin position="1"/>
        <end position="111"/>
    </location>
</feature>
<keyword evidence="4" id="KW-1185">Reference proteome</keyword>
<dbReference type="EMBL" id="JAUJLE010000115">
    <property type="protein sequence ID" value="KAK0980772.1"/>
    <property type="molecule type" value="Genomic_DNA"/>
</dbReference>
<feature type="region of interest" description="Disordered" evidence="1">
    <location>
        <begin position="290"/>
        <end position="329"/>
    </location>
</feature>
<reference evidence="3" key="2">
    <citation type="submission" date="2023-06" db="EMBL/GenBank/DDBJ databases">
        <title>Black Yeasts Isolated from many extreme environments.</title>
        <authorList>
            <person name="Coleine C."/>
            <person name="Stajich J.E."/>
            <person name="Selbmann L."/>
        </authorList>
    </citation>
    <scope>NUCLEOTIDE SEQUENCE</scope>
    <source>
        <strain evidence="3">CCFEE 5200</strain>
    </source>
</reference>
<feature type="compositionally biased region" description="Acidic residues" evidence="1">
    <location>
        <begin position="86"/>
        <end position="98"/>
    </location>
</feature>
<evidence type="ECO:0000256" key="1">
    <source>
        <dbReference type="SAM" id="MobiDB-lite"/>
    </source>
</evidence>
<feature type="compositionally biased region" description="Polar residues" evidence="1">
    <location>
        <begin position="316"/>
        <end position="329"/>
    </location>
</feature>
<proteinExistence type="predicted"/>
<comment type="caution">
    <text evidence="3">The sequence shown here is derived from an EMBL/GenBank/DDBJ whole genome shotgun (WGS) entry which is preliminary data.</text>
</comment>
<dbReference type="EMBL" id="JASUXU010000006">
    <property type="protein sequence ID" value="KAK0325783.1"/>
    <property type="molecule type" value="Genomic_DNA"/>
</dbReference>